<dbReference type="NCBIfam" id="NF003678">
    <property type="entry name" value="PRK05305.1-2"/>
    <property type="match status" value="1"/>
</dbReference>
<evidence type="ECO:0000256" key="5">
    <source>
        <dbReference type="ARBA" id="ARBA00023136"/>
    </source>
</evidence>
<dbReference type="EC" id="4.1.1.65" evidence="11"/>
<keyword evidence="10 11" id="KW-0670">Pyruvate</keyword>
<protein>
    <recommendedName>
        <fullName evidence="11">Phosphatidylserine decarboxylase proenzyme</fullName>
        <ecNumber evidence="11">4.1.1.65</ecNumber>
    </recommendedName>
    <component>
        <recommendedName>
            <fullName evidence="11">Phosphatidylserine decarboxylase alpha chain</fullName>
        </recommendedName>
    </component>
    <component>
        <recommendedName>
            <fullName evidence="11">Phosphatidylserine decarboxylase beta chain</fullName>
        </recommendedName>
    </component>
</protein>
<feature type="active site" description="Schiff-base intermediate with substrate; via pyruvic acid" evidence="11">
    <location>
        <position position="188"/>
    </location>
</feature>
<keyword evidence="12" id="KW-0812">Transmembrane</keyword>
<comment type="similarity">
    <text evidence="11">Belongs to the phosphatidylserine decarboxylase family. PSD-A subfamily.</text>
</comment>
<dbReference type="HAMAP" id="MF_00664">
    <property type="entry name" value="PS_decarb_PSD_A"/>
    <property type="match status" value="1"/>
</dbReference>
<evidence type="ECO:0000256" key="8">
    <source>
        <dbReference type="ARBA" id="ARBA00023239"/>
    </source>
</evidence>
<comment type="caution">
    <text evidence="13">The sequence shown here is derived from an EMBL/GenBank/DDBJ whole genome shotgun (WGS) entry which is preliminary data.</text>
</comment>
<dbReference type="InterPro" id="IPR033175">
    <property type="entry name" value="PSD-A"/>
</dbReference>
<feature type="transmembrane region" description="Helical" evidence="12">
    <location>
        <begin position="37"/>
        <end position="54"/>
    </location>
</feature>
<comment type="PTM">
    <text evidence="11">Is synthesized initially as an inactive proenzyme. Formation of the active enzyme involves a self-maturation process in which the active site pyruvoyl group is generated from an internal serine residue via an autocatalytic post-translational modification. Two non-identical subunits are generated from the proenzyme in this reaction, and the pyruvate is formed at the N-terminus of the alpha chain, which is derived from the carboxyl end of the proenzyme. The post-translation cleavage follows an unusual pathway, termed non-hydrolytic serinolysis, in which the side chain hydroxyl group of the serine supplies its oxygen atom to form the C-terminus of the beta chain, while the remainder of the serine residue undergoes an oxidative deamination to produce ammonia and the pyruvoyl prosthetic group on the alpha chain.</text>
</comment>
<organism evidence="13 14">
    <name type="scientific">Pedobacter kyungheensis</name>
    <dbReference type="NCBI Taxonomy" id="1069985"/>
    <lineage>
        <taxon>Bacteria</taxon>
        <taxon>Pseudomonadati</taxon>
        <taxon>Bacteroidota</taxon>
        <taxon>Sphingobacteriia</taxon>
        <taxon>Sphingobacteriales</taxon>
        <taxon>Sphingobacteriaceae</taxon>
        <taxon>Pedobacter</taxon>
    </lineage>
</organism>
<dbReference type="RefSeq" id="WP_039474113.1">
    <property type="nucleotide sequence ID" value="NZ_JSYN01000007.1"/>
</dbReference>
<dbReference type="GO" id="GO:0005886">
    <property type="term" value="C:plasma membrane"/>
    <property type="evidence" value="ECO:0007669"/>
    <property type="project" value="UniProtKB-SubCell"/>
</dbReference>
<keyword evidence="6 11" id="KW-0865">Zymogen</keyword>
<feature type="chain" id="PRO_5023250660" description="Phosphatidylserine decarboxylase alpha chain" evidence="11">
    <location>
        <begin position="188"/>
        <end position="219"/>
    </location>
</feature>
<comment type="cofactor">
    <cofactor evidence="11">
        <name>pyruvate</name>
        <dbReference type="ChEBI" id="CHEBI:15361"/>
    </cofactor>
    <text evidence="11">Binds 1 pyruvoyl group covalently per subunit.</text>
</comment>
<comment type="subunit">
    <text evidence="11">Heterodimer of a large membrane-associated beta subunit and a small pyruvoyl-containing alpha subunit.</text>
</comment>
<dbReference type="GO" id="GO:0004609">
    <property type="term" value="F:phosphatidylserine decarboxylase activity"/>
    <property type="evidence" value="ECO:0007669"/>
    <property type="project" value="UniProtKB-UniRule"/>
</dbReference>
<feature type="chain" id="PRO_5023250661" description="Phosphatidylserine decarboxylase beta chain" evidence="11">
    <location>
        <begin position="1"/>
        <end position="187"/>
    </location>
</feature>
<reference evidence="13 14" key="1">
    <citation type="submission" date="2014-10" db="EMBL/GenBank/DDBJ databases">
        <title>Pedobacter Kyungheensis.</title>
        <authorList>
            <person name="Anderson B.M."/>
            <person name="Newman J.D."/>
        </authorList>
    </citation>
    <scope>NUCLEOTIDE SEQUENCE [LARGE SCALE GENOMIC DNA]</scope>
    <source>
        <strain evidence="13 14">KACC 16221</strain>
    </source>
</reference>
<feature type="modified residue" description="Pyruvic acid (Ser); by autocatalysis" evidence="11">
    <location>
        <position position="188"/>
    </location>
</feature>
<dbReference type="Proteomes" id="UP000031246">
    <property type="component" value="Unassembled WGS sequence"/>
</dbReference>
<comment type="function">
    <text evidence="11">Catalyzes the formation of phosphatidylethanolamine (PtdEtn) from phosphatidylserine (PtdSer).</text>
</comment>
<keyword evidence="4 11" id="KW-0443">Lipid metabolism</keyword>
<evidence type="ECO:0000256" key="1">
    <source>
        <dbReference type="ARBA" id="ARBA00022475"/>
    </source>
</evidence>
<keyword evidence="7 11" id="KW-0594">Phospholipid biosynthesis</keyword>
<evidence type="ECO:0000256" key="10">
    <source>
        <dbReference type="ARBA" id="ARBA00023317"/>
    </source>
</evidence>
<keyword evidence="9 11" id="KW-1208">Phospholipid metabolism</keyword>
<keyword evidence="1 11" id="KW-1003">Cell membrane</keyword>
<evidence type="ECO:0000256" key="11">
    <source>
        <dbReference type="HAMAP-Rule" id="MF_00664"/>
    </source>
</evidence>
<evidence type="ECO:0000256" key="2">
    <source>
        <dbReference type="ARBA" id="ARBA00022516"/>
    </source>
</evidence>
<dbReference type="Pfam" id="PF02666">
    <property type="entry name" value="PS_Dcarbxylase"/>
    <property type="match status" value="1"/>
</dbReference>
<evidence type="ECO:0000313" key="13">
    <source>
        <dbReference type="EMBL" id="KIA94902.1"/>
    </source>
</evidence>
<proteinExistence type="inferred from homology"/>
<sequence>MTIHKEGYTTIALSILFIFVINAIVDYKYHDITWLRWFIYIFSAALFIIVLQFFRNPSRRFSSGENLVICPADGKVVVIEETEEGEYFKDKRLQVSIFMSPINVHINRNPISGVVKFFKYHPGKYLAAWNPKSSTENERTTTVVEHKNGTPVLFRQIAGALARRIVWYVKEGDQVVQTEQFGFIKFGSRVDVFLPVGTKVNVELNQVVKGGITTLATLS</sequence>
<evidence type="ECO:0000256" key="3">
    <source>
        <dbReference type="ARBA" id="ARBA00022793"/>
    </source>
</evidence>
<keyword evidence="5 11" id="KW-0472">Membrane</keyword>
<evidence type="ECO:0000256" key="7">
    <source>
        <dbReference type="ARBA" id="ARBA00023209"/>
    </source>
</evidence>
<keyword evidence="3 11" id="KW-0210">Decarboxylase</keyword>
<keyword evidence="8 11" id="KW-0456">Lyase</keyword>
<keyword evidence="12" id="KW-1133">Transmembrane helix</keyword>
<feature type="transmembrane region" description="Helical" evidence="12">
    <location>
        <begin position="7"/>
        <end position="25"/>
    </location>
</feature>
<evidence type="ECO:0000256" key="4">
    <source>
        <dbReference type="ARBA" id="ARBA00023098"/>
    </source>
</evidence>
<dbReference type="AlphaFoldDB" id="A0A0C1FPI0"/>
<accession>A0A0C1FPI0</accession>
<evidence type="ECO:0000256" key="6">
    <source>
        <dbReference type="ARBA" id="ARBA00023145"/>
    </source>
</evidence>
<keyword evidence="14" id="KW-1185">Reference proteome</keyword>
<keyword evidence="2 11" id="KW-0444">Lipid biosynthesis</keyword>
<feature type="site" description="Cleavage (non-hydrolytic); by autocatalysis" evidence="11">
    <location>
        <begin position="187"/>
        <end position="188"/>
    </location>
</feature>
<dbReference type="GO" id="GO:0006646">
    <property type="term" value="P:phosphatidylethanolamine biosynthetic process"/>
    <property type="evidence" value="ECO:0007669"/>
    <property type="project" value="UniProtKB-UniRule"/>
</dbReference>
<comment type="catalytic activity">
    <reaction evidence="11">
        <text>a 1,2-diacyl-sn-glycero-3-phospho-L-serine + H(+) = a 1,2-diacyl-sn-glycero-3-phosphoethanolamine + CO2</text>
        <dbReference type="Rhea" id="RHEA:20828"/>
        <dbReference type="ChEBI" id="CHEBI:15378"/>
        <dbReference type="ChEBI" id="CHEBI:16526"/>
        <dbReference type="ChEBI" id="CHEBI:57262"/>
        <dbReference type="ChEBI" id="CHEBI:64612"/>
        <dbReference type="EC" id="4.1.1.65"/>
    </reaction>
</comment>
<evidence type="ECO:0000256" key="9">
    <source>
        <dbReference type="ARBA" id="ARBA00023264"/>
    </source>
</evidence>
<comment type="subcellular location">
    <subcellularLocation>
        <location evidence="11">Cell membrane</location>
        <topology evidence="11">Peripheral membrane protein</topology>
    </subcellularLocation>
</comment>
<dbReference type="PANTHER" id="PTHR35809">
    <property type="entry name" value="ARCHAETIDYLSERINE DECARBOXYLASE PROENZYME-RELATED"/>
    <property type="match status" value="1"/>
</dbReference>
<comment type="pathway">
    <text evidence="11">Phospholipid metabolism; phosphatidylethanolamine biosynthesis; phosphatidylethanolamine from CDP-diacylglycerol: step 2/2.</text>
</comment>
<evidence type="ECO:0000256" key="12">
    <source>
        <dbReference type="SAM" id="Phobius"/>
    </source>
</evidence>
<evidence type="ECO:0000313" key="14">
    <source>
        <dbReference type="Proteomes" id="UP000031246"/>
    </source>
</evidence>
<dbReference type="UniPathway" id="UPA00558">
    <property type="reaction ID" value="UER00616"/>
</dbReference>
<dbReference type="EMBL" id="JSYN01000007">
    <property type="protein sequence ID" value="KIA94902.1"/>
    <property type="molecule type" value="Genomic_DNA"/>
</dbReference>
<gene>
    <name evidence="11" type="primary">psd</name>
    <name evidence="13" type="ORF">OC25_08180</name>
</gene>
<dbReference type="PANTHER" id="PTHR35809:SF1">
    <property type="entry name" value="ARCHAETIDYLSERINE DECARBOXYLASE PROENZYME-RELATED"/>
    <property type="match status" value="1"/>
</dbReference>
<dbReference type="InterPro" id="IPR003817">
    <property type="entry name" value="PS_Dcarbxylase"/>
</dbReference>
<name>A0A0C1FPI0_9SPHI</name>
<dbReference type="OrthoDB" id="9790893at2"/>